<dbReference type="RefSeq" id="WP_204805509.1">
    <property type="nucleotide sequence ID" value="NZ_JACSNS010000016.1"/>
</dbReference>
<name>A0ABS2FX97_9FIRM</name>
<comment type="caution">
    <text evidence="2">The sequence shown here is derived from an EMBL/GenBank/DDBJ whole genome shotgun (WGS) entry which is preliminary data.</text>
</comment>
<organism evidence="2 3">
    <name type="scientific">Oscillibacter valericigenes</name>
    <dbReference type="NCBI Taxonomy" id="351091"/>
    <lineage>
        <taxon>Bacteria</taxon>
        <taxon>Bacillati</taxon>
        <taxon>Bacillota</taxon>
        <taxon>Clostridia</taxon>
        <taxon>Eubacteriales</taxon>
        <taxon>Oscillospiraceae</taxon>
        <taxon>Oscillibacter</taxon>
    </lineage>
</organism>
<dbReference type="Proteomes" id="UP000719500">
    <property type="component" value="Unassembled WGS sequence"/>
</dbReference>
<keyword evidence="1" id="KW-0812">Transmembrane</keyword>
<dbReference type="EMBL" id="JACSNX010000027">
    <property type="protein sequence ID" value="MBM6852272.1"/>
    <property type="molecule type" value="Genomic_DNA"/>
</dbReference>
<gene>
    <name evidence="2" type="ORF">H9X91_12590</name>
</gene>
<evidence type="ECO:0000256" key="1">
    <source>
        <dbReference type="SAM" id="Phobius"/>
    </source>
</evidence>
<evidence type="ECO:0000313" key="3">
    <source>
        <dbReference type="Proteomes" id="UP000719500"/>
    </source>
</evidence>
<accession>A0ABS2FX97</accession>
<feature type="transmembrane region" description="Helical" evidence="1">
    <location>
        <begin position="70"/>
        <end position="91"/>
    </location>
</feature>
<keyword evidence="3" id="KW-1185">Reference proteome</keyword>
<sequence length="101" mass="11578">MSWICRILRTASVLLLLAALFLVPALVLSGGELLPEFTRLTPYARWWEVPLRTLIACALSWVWLWTEGTALQILLALLLWFCIGWALCLLLRLRKVKTSQL</sequence>
<reference evidence="2 3" key="1">
    <citation type="journal article" date="2021" name="Sci. Rep.">
        <title>The distribution of antibiotic resistance genes in chicken gut microbiota commensals.</title>
        <authorList>
            <person name="Juricova H."/>
            <person name="Matiasovicova J."/>
            <person name="Kubasova T."/>
            <person name="Cejkova D."/>
            <person name="Rychlik I."/>
        </authorList>
    </citation>
    <scope>NUCLEOTIDE SEQUENCE [LARGE SCALE GENOMIC DNA]</scope>
    <source>
        <strain evidence="2 3">An411</strain>
    </source>
</reference>
<protein>
    <submittedName>
        <fullName evidence="2">Uncharacterized protein</fullName>
    </submittedName>
</protein>
<keyword evidence="1" id="KW-0472">Membrane</keyword>
<proteinExistence type="predicted"/>
<evidence type="ECO:0000313" key="2">
    <source>
        <dbReference type="EMBL" id="MBM6852272.1"/>
    </source>
</evidence>
<keyword evidence="1" id="KW-1133">Transmembrane helix</keyword>